<dbReference type="Pfam" id="PF00059">
    <property type="entry name" value="Lectin_C"/>
    <property type="match status" value="1"/>
</dbReference>
<reference evidence="5" key="3">
    <citation type="submission" date="2025-09" db="UniProtKB">
        <authorList>
            <consortium name="Ensembl"/>
        </authorList>
    </citation>
    <scope>IDENTIFICATION</scope>
    <source>
        <strain evidence="5">breed Abyssinian</strain>
    </source>
</reference>
<dbReference type="PROSITE" id="PS50041">
    <property type="entry name" value="C_TYPE_LECTIN_2"/>
    <property type="match status" value="1"/>
</dbReference>
<dbReference type="Proteomes" id="UP000823872">
    <property type="component" value="Chromosome A2"/>
</dbReference>
<keyword evidence="3" id="KW-1133">Transmembrane helix</keyword>
<accession>A0ABI7YVL5</accession>
<evidence type="ECO:0000313" key="6">
    <source>
        <dbReference type="Proteomes" id="UP000823872"/>
    </source>
</evidence>
<name>A0ABI7YVL5_FELCA</name>
<feature type="transmembrane region" description="Helical" evidence="3">
    <location>
        <begin position="39"/>
        <end position="61"/>
    </location>
</feature>
<dbReference type="PANTHER" id="PTHR46746">
    <property type="entry name" value="KILLER CELL LECTIN-LIKE RECEPTOR SUBFAMILY F MEMBER 2"/>
    <property type="match status" value="1"/>
</dbReference>
<reference evidence="5" key="2">
    <citation type="submission" date="2025-08" db="UniProtKB">
        <authorList>
            <consortium name="Ensembl"/>
        </authorList>
    </citation>
    <scope>IDENTIFICATION</scope>
    <source>
        <strain evidence="5">breed Abyssinian</strain>
    </source>
</reference>
<proteinExistence type="predicted"/>
<keyword evidence="6" id="KW-1185">Reference proteome</keyword>
<protein>
    <recommendedName>
        <fullName evidence="4">C-type lectin domain-containing protein</fullName>
    </recommendedName>
</protein>
<gene>
    <name evidence="5" type="primary">EIF3K</name>
</gene>
<dbReference type="GeneTree" id="ENSGT00940000162906"/>
<dbReference type="Ensembl" id="ENSFCTT00005052990.1">
    <property type="protein sequence ID" value="ENSFCTP00005038913.1"/>
    <property type="gene ID" value="ENSFCTG00005018436.1"/>
</dbReference>
<evidence type="ECO:0000256" key="3">
    <source>
        <dbReference type="SAM" id="Phobius"/>
    </source>
</evidence>
<dbReference type="PANTHER" id="PTHR46746:SF9">
    <property type="entry name" value="CD209 ANTIGEN-LIKE PROTEIN C-LIKE"/>
    <property type="match status" value="1"/>
</dbReference>
<feature type="domain" description="C-type lectin" evidence="4">
    <location>
        <begin position="125"/>
        <end position="229"/>
    </location>
</feature>
<dbReference type="InterPro" id="IPR051379">
    <property type="entry name" value="C-type_Lectin_Receptor_IMM"/>
</dbReference>
<evidence type="ECO:0000256" key="2">
    <source>
        <dbReference type="ARBA" id="ARBA00023157"/>
    </source>
</evidence>
<dbReference type="InterPro" id="IPR001304">
    <property type="entry name" value="C-type_lectin-like"/>
</dbReference>
<evidence type="ECO:0000313" key="5">
    <source>
        <dbReference type="Ensembl" id="ENSFCTP00005038913.1"/>
    </source>
</evidence>
<keyword evidence="3" id="KW-0812">Transmembrane</keyword>
<reference evidence="5 6" key="1">
    <citation type="submission" date="2021-02" db="EMBL/GenBank/DDBJ databases">
        <title>Safari Cat Assemblies.</title>
        <authorList>
            <person name="Bredemeyer K.R."/>
            <person name="Murphy W.J."/>
        </authorList>
    </citation>
    <scope>NUCLEOTIDE SEQUENCE [LARGE SCALE GENOMIC DNA]</scope>
</reference>
<dbReference type="InterPro" id="IPR016186">
    <property type="entry name" value="C-type_lectin-like/link_sf"/>
</dbReference>
<keyword evidence="2" id="KW-1015">Disulfide bond</keyword>
<dbReference type="InterPro" id="IPR016187">
    <property type="entry name" value="CTDL_fold"/>
</dbReference>
<evidence type="ECO:0000259" key="4">
    <source>
        <dbReference type="PROSITE" id="PS50041"/>
    </source>
</evidence>
<organism evidence="5 6">
    <name type="scientific">Felis catus</name>
    <name type="common">Cat</name>
    <name type="synonym">Felis silvestris catus</name>
    <dbReference type="NCBI Taxonomy" id="9685"/>
    <lineage>
        <taxon>Eukaryota</taxon>
        <taxon>Metazoa</taxon>
        <taxon>Chordata</taxon>
        <taxon>Craniata</taxon>
        <taxon>Vertebrata</taxon>
        <taxon>Euteleostomi</taxon>
        <taxon>Mammalia</taxon>
        <taxon>Eutheria</taxon>
        <taxon>Laurasiatheria</taxon>
        <taxon>Carnivora</taxon>
        <taxon>Feliformia</taxon>
        <taxon>Felidae</taxon>
        <taxon>Felinae</taxon>
        <taxon>Felis</taxon>
    </lineage>
</organism>
<keyword evidence="1" id="KW-0430">Lectin</keyword>
<dbReference type="SMART" id="SM00034">
    <property type="entry name" value="CLECT"/>
    <property type="match status" value="1"/>
</dbReference>
<keyword evidence="3" id="KW-0472">Membrane</keyword>
<evidence type="ECO:0000256" key="1">
    <source>
        <dbReference type="ARBA" id="ARBA00022734"/>
    </source>
</evidence>
<sequence length="279" mass="31389">MAEARNFPNPNEITALRAKLPPQPGNTGRWGQTSKDKTWRYLCLAVSLILLLMFIILCVVLPKVLKRTQQVQKEVIQLNEKVMQGLGHARHDLDFIRGEMFRQMKAVLAGNESSCEPCPLDWKVFQGSCYFFSLDNLTWTQANDSCAQKQAHLVIINSRAEQDFLTSTEQVTSWIGLFKEGQKGNHRWMDGSTPTYIYGGQSPEPICQQDYTPSNACRGGSFPASSSVWWLQLFLGSWAHHSNLCLCGHIPFSSPLCLLSSVPYKDTYSWIEAHSVNAG</sequence>
<dbReference type="SUPFAM" id="SSF56436">
    <property type="entry name" value="C-type lectin-like"/>
    <property type="match status" value="1"/>
</dbReference>
<dbReference type="Gene3D" id="3.10.100.10">
    <property type="entry name" value="Mannose-Binding Protein A, subunit A"/>
    <property type="match status" value="1"/>
</dbReference>